<dbReference type="AlphaFoldDB" id="A0A084EIJ1"/>
<dbReference type="PANTHER" id="PTHR42850:SF4">
    <property type="entry name" value="ZINC-DEPENDENT ENDOPOLYPHOSPHATASE"/>
    <property type="match status" value="1"/>
</dbReference>
<dbReference type="InterPro" id="IPR050126">
    <property type="entry name" value="Ap4A_hydrolase"/>
</dbReference>
<comment type="caution">
    <text evidence="2">The sequence shown here is derived from an EMBL/GenBank/DDBJ whole genome shotgun (WGS) entry which is preliminary data.</text>
</comment>
<dbReference type="PATRIC" id="fig|13690.10.peg.3347"/>
<protein>
    <submittedName>
        <fullName evidence="2">Calcineurin-like phosphoesterase</fullName>
    </submittedName>
</protein>
<dbReference type="Gene3D" id="3.60.21.10">
    <property type="match status" value="1"/>
</dbReference>
<dbReference type="InterPro" id="IPR004843">
    <property type="entry name" value="Calcineurin-like_PHP"/>
</dbReference>
<reference evidence="2 3" key="1">
    <citation type="submission" date="2014-03" db="EMBL/GenBank/DDBJ databases">
        <title>Genome sequence of Sphingobium yanoikuyae B1.</title>
        <authorList>
            <person name="Gan H.M."/>
            <person name="Gan H.Y."/>
            <person name="Savka M.A."/>
        </authorList>
    </citation>
    <scope>NUCLEOTIDE SEQUENCE [LARGE SCALE GENOMIC DNA]</scope>
    <source>
        <strain evidence="2 3">B1</strain>
    </source>
</reference>
<dbReference type="Proteomes" id="UP000028534">
    <property type="component" value="Unassembled WGS sequence"/>
</dbReference>
<dbReference type="eggNOG" id="COG0639">
    <property type="taxonomic scope" value="Bacteria"/>
</dbReference>
<organism evidence="2 3">
    <name type="scientific">Sphingobium yanoikuyae</name>
    <name type="common">Sphingomonas yanoikuyae</name>
    <dbReference type="NCBI Taxonomy" id="13690"/>
    <lineage>
        <taxon>Bacteria</taxon>
        <taxon>Pseudomonadati</taxon>
        <taxon>Pseudomonadota</taxon>
        <taxon>Alphaproteobacteria</taxon>
        <taxon>Sphingomonadales</taxon>
        <taxon>Sphingomonadaceae</taxon>
        <taxon>Sphingobium</taxon>
    </lineage>
</organism>
<feature type="domain" description="Calcineurin-like phosphoesterase" evidence="1">
    <location>
        <begin position="27"/>
        <end position="219"/>
    </location>
</feature>
<evidence type="ECO:0000259" key="1">
    <source>
        <dbReference type="Pfam" id="PF00149"/>
    </source>
</evidence>
<dbReference type="GO" id="GO:0005737">
    <property type="term" value="C:cytoplasm"/>
    <property type="evidence" value="ECO:0007669"/>
    <property type="project" value="TreeGrafter"/>
</dbReference>
<evidence type="ECO:0000313" key="2">
    <source>
        <dbReference type="EMBL" id="KEZ17783.1"/>
    </source>
</evidence>
<dbReference type="PANTHER" id="PTHR42850">
    <property type="entry name" value="METALLOPHOSPHOESTERASE"/>
    <property type="match status" value="1"/>
</dbReference>
<dbReference type="STRING" id="13690.AX777_11730"/>
<dbReference type="Pfam" id="PF00149">
    <property type="entry name" value="Metallophos"/>
    <property type="match status" value="1"/>
</dbReference>
<sequence>MALPMLRFLRRSDDQDGLPPSVGDDWRVYAIGDIHGRLDLLDHLLGMLAADDALRPGKRRCLILLGDLIDRGSHSAQVVERVRALHGSGSDIRLLKGNHEEIFVMAARGDQGAVGFFRRIGGMETLASYGLPLSLSADMDDGAIAHWMMNYIPRADVDFLDSFVDHLTVGDYLFVHAGIRPRVPIAEQRPSDLRWIRGDFLNHGGRHDKMVVHGHSITPEVENLANRIGIDTGAYYSGRLTAIGLEGADRWFLQTGET</sequence>
<dbReference type="RefSeq" id="WP_037520900.1">
    <property type="nucleotide sequence ID" value="NZ_JGVR01000020.1"/>
</dbReference>
<name>A0A084EIJ1_SPHYA</name>
<dbReference type="CDD" id="cd00144">
    <property type="entry name" value="MPP_PPP_family"/>
    <property type="match status" value="1"/>
</dbReference>
<evidence type="ECO:0000313" key="3">
    <source>
        <dbReference type="Proteomes" id="UP000028534"/>
    </source>
</evidence>
<accession>A0A084EIJ1</accession>
<dbReference type="EMBL" id="JGVR01000020">
    <property type="protein sequence ID" value="KEZ17783.1"/>
    <property type="molecule type" value="Genomic_DNA"/>
</dbReference>
<dbReference type="SUPFAM" id="SSF56300">
    <property type="entry name" value="Metallo-dependent phosphatases"/>
    <property type="match status" value="1"/>
</dbReference>
<dbReference type="GO" id="GO:0110154">
    <property type="term" value="P:RNA decapping"/>
    <property type="evidence" value="ECO:0007669"/>
    <property type="project" value="TreeGrafter"/>
</dbReference>
<gene>
    <name evidence="2" type="ORF">CP98_03267</name>
</gene>
<dbReference type="GO" id="GO:0008803">
    <property type="term" value="F:bis(5'-nucleosyl)-tetraphosphatase (symmetrical) activity"/>
    <property type="evidence" value="ECO:0007669"/>
    <property type="project" value="TreeGrafter"/>
</dbReference>
<proteinExistence type="predicted"/>
<dbReference type="GO" id="GO:0016791">
    <property type="term" value="F:phosphatase activity"/>
    <property type="evidence" value="ECO:0007669"/>
    <property type="project" value="TreeGrafter"/>
</dbReference>
<dbReference type="InterPro" id="IPR029052">
    <property type="entry name" value="Metallo-depent_PP-like"/>
</dbReference>